<dbReference type="RefSeq" id="WP_247244731.1">
    <property type="nucleotide sequence ID" value="NZ_JALJRA010000011.1"/>
</dbReference>
<sequence length="104" mass="12169">MQALDFLMRRLRLDKGRGLRAFQRRVTGEIQALYQVDDPSVVEALRSLADFTSVSQRMAELEANREQAHFEANDYLRAAWQAVVAWMAVRLERFNQRRLDQRSG</sequence>
<evidence type="ECO:0000313" key="1">
    <source>
        <dbReference type="EMBL" id="MET3586897.1"/>
    </source>
</evidence>
<accession>A0ABV2H9M0</accession>
<comment type="caution">
    <text evidence="1">The sequence shown here is derived from an EMBL/GenBank/DDBJ whole genome shotgun (WGS) entry which is preliminary data.</text>
</comment>
<dbReference type="Proteomes" id="UP001549031">
    <property type="component" value="Unassembled WGS sequence"/>
</dbReference>
<reference evidence="1 2" key="1">
    <citation type="submission" date="2024-06" db="EMBL/GenBank/DDBJ databases">
        <title>Genomic Encyclopedia of Type Strains, Phase IV (KMG-IV): sequencing the most valuable type-strain genomes for metagenomic binning, comparative biology and taxonomic classification.</title>
        <authorList>
            <person name="Goeker M."/>
        </authorList>
    </citation>
    <scope>NUCLEOTIDE SEQUENCE [LARGE SCALE GENOMIC DNA]</scope>
    <source>
        <strain evidence="1 2">DSM 105042</strain>
    </source>
</reference>
<proteinExistence type="predicted"/>
<evidence type="ECO:0000313" key="2">
    <source>
        <dbReference type="Proteomes" id="UP001549031"/>
    </source>
</evidence>
<name>A0ABV2H9M0_9HYPH</name>
<dbReference type="EMBL" id="JBEPLJ010000011">
    <property type="protein sequence ID" value="MET3586897.1"/>
    <property type="molecule type" value="Genomic_DNA"/>
</dbReference>
<gene>
    <name evidence="1" type="ORF">ABID21_003019</name>
</gene>
<keyword evidence="2" id="KW-1185">Reference proteome</keyword>
<organism evidence="1 2">
    <name type="scientific">Pseudorhizobium tarimense</name>
    <dbReference type="NCBI Taxonomy" id="1079109"/>
    <lineage>
        <taxon>Bacteria</taxon>
        <taxon>Pseudomonadati</taxon>
        <taxon>Pseudomonadota</taxon>
        <taxon>Alphaproteobacteria</taxon>
        <taxon>Hyphomicrobiales</taxon>
        <taxon>Rhizobiaceae</taxon>
        <taxon>Rhizobium/Agrobacterium group</taxon>
        <taxon>Pseudorhizobium</taxon>
    </lineage>
</organism>
<protein>
    <submittedName>
        <fullName evidence="1">Uncharacterized protein</fullName>
    </submittedName>
</protein>